<reference evidence="1 2" key="1">
    <citation type="submission" date="2017-10" db="EMBL/GenBank/DDBJ databases">
        <title>Extensive intraspecific genome diversity in a model arbuscular mycorrhizal fungus.</title>
        <authorList>
            <person name="Chen E.C.H."/>
            <person name="Morin E."/>
            <person name="Baudet D."/>
            <person name="Noel J."/>
            <person name="Ndikumana S."/>
            <person name="Charron P."/>
            <person name="St-Onge C."/>
            <person name="Giorgi J."/>
            <person name="Grigoriev I.V."/>
            <person name="Roux C."/>
            <person name="Martin F.M."/>
            <person name="Corradi N."/>
        </authorList>
    </citation>
    <scope>NUCLEOTIDE SEQUENCE [LARGE SCALE GENOMIC DNA]</scope>
    <source>
        <strain evidence="1 2">A1</strain>
    </source>
</reference>
<comment type="caution">
    <text evidence="1">The sequence shown here is derived from an EMBL/GenBank/DDBJ whole genome shotgun (WGS) entry which is preliminary data.</text>
</comment>
<protein>
    <submittedName>
        <fullName evidence="1">Uncharacterized protein</fullName>
    </submittedName>
</protein>
<proteinExistence type="predicted"/>
<reference evidence="1 2" key="2">
    <citation type="submission" date="2017-10" db="EMBL/GenBank/DDBJ databases">
        <title>Genome analyses suggest a sexual origin of heterokaryosis in a supposedly ancient asexual fungus.</title>
        <authorList>
            <person name="Corradi N."/>
            <person name="Sedzielewska K."/>
            <person name="Noel J."/>
            <person name="Charron P."/>
            <person name="Farinelli L."/>
            <person name="Marton T."/>
            <person name="Kruger M."/>
            <person name="Pelin A."/>
            <person name="Brachmann A."/>
            <person name="Corradi N."/>
        </authorList>
    </citation>
    <scope>NUCLEOTIDE SEQUENCE [LARGE SCALE GENOMIC DNA]</scope>
    <source>
        <strain evidence="1 2">A1</strain>
    </source>
</reference>
<evidence type="ECO:0000313" key="2">
    <source>
        <dbReference type="Proteomes" id="UP000232688"/>
    </source>
</evidence>
<organism evidence="1 2">
    <name type="scientific">Rhizophagus irregularis</name>
    <dbReference type="NCBI Taxonomy" id="588596"/>
    <lineage>
        <taxon>Eukaryota</taxon>
        <taxon>Fungi</taxon>
        <taxon>Fungi incertae sedis</taxon>
        <taxon>Mucoromycota</taxon>
        <taxon>Glomeromycotina</taxon>
        <taxon>Glomeromycetes</taxon>
        <taxon>Glomerales</taxon>
        <taxon>Glomeraceae</taxon>
        <taxon>Rhizophagus</taxon>
    </lineage>
</organism>
<gene>
    <name evidence="1" type="ORF">RhiirA1_533411</name>
</gene>
<dbReference type="AlphaFoldDB" id="A0A2N0S1R0"/>
<dbReference type="Proteomes" id="UP000232688">
    <property type="component" value="Unassembled WGS sequence"/>
</dbReference>
<accession>A0A2N0S1R0</accession>
<sequence>MSRDISKKIEQYEKFLHDKLEVDLKQTWDLREKIYEEISDYIILKEELNNKKLSFNYVRFCKHICVHNFLLNQDIYGGEVRHPIYQFPGAEICLLNLNEVDCKSCLETSLFYGIAHICKLIEKIYMEFKYDNIGLAKLIITQKRIKYKECMYVESEMIEKNLIAAIYPKLQILELEYMSIHIAIKITQNTVGNLWKIKIITLKITHSREYIQAIYKNCPYIKYASIF</sequence>
<dbReference type="VEuPathDB" id="FungiDB:RhiirFUN_012568"/>
<dbReference type="VEuPathDB" id="FungiDB:FUN_011261"/>
<name>A0A2N0S1R0_9GLOM</name>
<dbReference type="VEuPathDB" id="FungiDB:RhiirFUN_008304"/>
<dbReference type="VEuPathDB" id="FungiDB:FUN_024654"/>
<dbReference type="EMBL" id="LLXH01000276">
    <property type="protein sequence ID" value="PKC69495.1"/>
    <property type="molecule type" value="Genomic_DNA"/>
</dbReference>
<dbReference type="VEuPathDB" id="FungiDB:RhiirA1_533411"/>
<evidence type="ECO:0000313" key="1">
    <source>
        <dbReference type="EMBL" id="PKC69495.1"/>
    </source>
</evidence>